<keyword evidence="2" id="KW-0808">Transferase</keyword>
<gene>
    <name evidence="2" type="ORF">BSU04_00860</name>
</gene>
<comment type="caution">
    <text evidence="2">The sequence shown here is derived from an EMBL/GenBank/DDBJ whole genome shotgun (WGS) entry which is preliminary data.</text>
</comment>
<dbReference type="Proteomes" id="UP000214720">
    <property type="component" value="Unassembled WGS sequence"/>
</dbReference>
<evidence type="ECO:0000256" key="1">
    <source>
        <dbReference type="SAM" id="MobiDB-lite"/>
    </source>
</evidence>
<evidence type="ECO:0000313" key="2">
    <source>
        <dbReference type="EMBL" id="OXC80668.1"/>
    </source>
</evidence>
<proteinExistence type="predicted"/>
<feature type="region of interest" description="Disordered" evidence="1">
    <location>
        <begin position="1"/>
        <end position="47"/>
    </location>
</feature>
<sequence length="47" mass="5218">MRRKTDAGSCAEASRGQPVARGRISRYQPQHAAQEAATARTHLKHLF</sequence>
<dbReference type="AlphaFoldDB" id="A0A226XCU9"/>
<keyword evidence="2" id="KW-0378">Hydrolase</keyword>
<organism evidence="2 3">
    <name type="scientific">Caballeronia sordidicola</name>
    <name type="common">Burkholderia sordidicola</name>
    <dbReference type="NCBI Taxonomy" id="196367"/>
    <lineage>
        <taxon>Bacteria</taxon>
        <taxon>Pseudomonadati</taxon>
        <taxon>Pseudomonadota</taxon>
        <taxon>Betaproteobacteria</taxon>
        <taxon>Burkholderiales</taxon>
        <taxon>Burkholderiaceae</taxon>
        <taxon>Caballeronia</taxon>
    </lineage>
</organism>
<reference evidence="3" key="1">
    <citation type="submission" date="2017-01" db="EMBL/GenBank/DDBJ databases">
        <title>Genome Analysis of Deinococcus marmoris KOPRI26562.</title>
        <authorList>
            <person name="Kim J.H."/>
            <person name="Oh H.-M."/>
        </authorList>
    </citation>
    <scope>NUCLEOTIDE SEQUENCE [LARGE SCALE GENOMIC DNA]</scope>
    <source>
        <strain evidence="3">PAMC 26633</strain>
    </source>
</reference>
<evidence type="ECO:0000313" key="3">
    <source>
        <dbReference type="Proteomes" id="UP000214720"/>
    </source>
</evidence>
<dbReference type="GO" id="GO:0016787">
    <property type="term" value="F:hydrolase activity"/>
    <property type="evidence" value="ECO:0007669"/>
    <property type="project" value="UniProtKB-KW"/>
</dbReference>
<name>A0A226XCU9_CABSO</name>
<accession>A0A226XCU9</accession>
<dbReference type="GO" id="GO:0016740">
    <property type="term" value="F:transferase activity"/>
    <property type="evidence" value="ECO:0007669"/>
    <property type="project" value="UniProtKB-KW"/>
</dbReference>
<protein>
    <submittedName>
        <fullName evidence="2">IMP cyclohydrolase / Phosphoribosylaminoimidazolecarboxamide formyltransferase</fullName>
    </submittedName>
</protein>
<dbReference type="EMBL" id="MTHB01000011">
    <property type="protein sequence ID" value="OXC80668.1"/>
    <property type="molecule type" value="Genomic_DNA"/>
</dbReference>